<reference evidence="3" key="1">
    <citation type="journal article" date="2014" name="Nat. Genet.">
        <title>Genome of the human hookworm Necator americanus.</title>
        <authorList>
            <person name="Tang Y.T."/>
            <person name="Gao X."/>
            <person name="Rosa B.A."/>
            <person name="Abubucker S."/>
            <person name="Hallsworth-Pepin K."/>
            <person name="Martin J."/>
            <person name="Tyagi R."/>
            <person name="Heizer E."/>
            <person name="Zhang X."/>
            <person name="Bhonagiri-Palsikar V."/>
            <person name="Minx P."/>
            <person name="Warren W.C."/>
            <person name="Wang Q."/>
            <person name="Zhan B."/>
            <person name="Hotez P.J."/>
            <person name="Sternberg P.W."/>
            <person name="Dougall A."/>
            <person name="Gaze S.T."/>
            <person name="Mulvenna J."/>
            <person name="Sotillo J."/>
            <person name="Ranganathan S."/>
            <person name="Rabelo E.M."/>
            <person name="Wilson R.K."/>
            <person name="Felgner P.L."/>
            <person name="Bethony J."/>
            <person name="Hawdon J.M."/>
            <person name="Gasser R.B."/>
            <person name="Loukas A."/>
            <person name="Mitreva M."/>
        </authorList>
    </citation>
    <scope>NUCLEOTIDE SEQUENCE [LARGE SCALE GENOMIC DNA]</scope>
</reference>
<evidence type="ECO:0000313" key="3">
    <source>
        <dbReference type="Proteomes" id="UP000053676"/>
    </source>
</evidence>
<accession>W2TY83</accession>
<feature type="compositionally biased region" description="Basic and acidic residues" evidence="1">
    <location>
        <begin position="18"/>
        <end position="29"/>
    </location>
</feature>
<name>W2TY83_NECAM</name>
<gene>
    <name evidence="2" type="ORF">NECAME_06147</name>
</gene>
<organism evidence="2 3">
    <name type="scientific">Necator americanus</name>
    <name type="common">Human hookworm</name>
    <dbReference type="NCBI Taxonomy" id="51031"/>
    <lineage>
        <taxon>Eukaryota</taxon>
        <taxon>Metazoa</taxon>
        <taxon>Ecdysozoa</taxon>
        <taxon>Nematoda</taxon>
        <taxon>Chromadorea</taxon>
        <taxon>Rhabditida</taxon>
        <taxon>Rhabditina</taxon>
        <taxon>Rhabditomorpha</taxon>
        <taxon>Strongyloidea</taxon>
        <taxon>Ancylostomatidae</taxon>
        <taxon>Bunostominae</taxon>
        <taxon>Necator</taxon>
    </lineage>
</organism>
<sequence>MMMELHYREQRKKSRESRRRDIDDEKEKRMKKMDISMGPLFANLGFQPQNWKWKYFPFANNNFLNLSYLIRGNTVTDV</sequence>
<evidence type="ECO:0000256" key="1">
    <source>
        <dbReference type="SAM" id="MobiDB-lite"/>
    </source>
</evidence>
<keyword evidence="3" id="KW-1185">Reference proteome</keyword>
<dbReference type="KEGG" id="nai:NECAME_06147"/>
<dbReference type="Proteomes" id="UP000053676">
    <property type="component" value="Unassembled WGS sequence"/>
</dbReference>
<feature type="region of interest" description="Disordered" evidence="1">
    <location>
        <begin position="1"/>
        <end position="29"/>
    </location>
</feature>
<dbReference type="AlphaFoldDB" id="W2TY83"/>
<dbReference type="EMBL" id="KI657626">
    <property type="protein sequence ID" value="ETN85982.1"/>
    <property type="molecule type" value="Genomic_DNA"/>
</dbReference>
<evidence type="ECO:0000313" key="2">
    <source>
        <dbReference type="EMBL" id="ETN85982.1"/>
    </source>
</evidence>
<proteinExistence type="predicted"/>
<protein>
    <submittedName>
        <fullName evidence="2">Uncharacterized protein</fullName>
    </submittedName>
</protein>